<dbReference type="InterPro" id="IPR045145">
    <property type="entry name" value="PTHR15271"/>
</dbReference>
<gene>
    <name evidence="3" type="primary">LOC111497232</name>
</gene>
<dbReference type="AlphaFoldDB" id="A0A6J1KSM4"/>
<feature type="compositionally biased region" description="Basic and acidic residues" evidence="1">
    <location>
        <begin position="70"/>
        <end position="86"/>
    </location>
</feature>
<dbReference type="OrthoDB" id="71227at2759"/>
<dbReference type="GO" id="GO:0005634">
    <property type="term" value="C:nucleus"/>
    <property type="evidence" value="ECO:0007669"/>
    <property type="project" value="TreeGrafter"/>
</dbReference>
<feature type="region of interest" description="Disordered" evidence="1">
    <location>
        <begin position="53"/>
        <end position="86"/>
    </location>
</feature>
<name>A0A6J1KSM4_CUCMA</name>
<dbReference type="GO" id="GO:0006334">
    <property type="term" value="P:nucleosome assembly"/>
    <property type="evidence" value="ECO:0007669"/>
    <property type="project" value="TreeGrafter"/>
</dbReference>
<protein>
    <submittedName>
        <fullName evidence="3">Chromatin assembly factor 1 subunit FAS2-like</fullName>
    </submittedName>
</protein>
<keyword evidence="2" id="KW-1185">Reference proteome</keyword>
<dbReference type="PANTHER" id="PTHR15271">
    <property type="entry name" value="CHROMATIN ASSEMBLY FACTOR 1 SUBUNIT B"/>
    <property type="match status" value="1"/>
</dbReference>
<dbReference type="GeneID" id="111497232"/>
<organism evidence="2 3">
    <name type="scientific">Cucurbita maxima</name>
    <name type="common">Pumpkin</name>
    <name type="synonym">Winter squash</name>
    <dbReference type="NCBI Taxonomy" id="3661"/>
    <lineage>
        <taxon>Eukaryota</taxon>
        <taxon>Viridiplantae</taxon>
        <taxon>Streptophyta</taxon>
        <taxon>Embryophyta</taxon>
        <taxon>Tracheophyta</taxon>
        <taxon>Spermatophyta</taxon>
        <taxon>Magnoliopsida</taxon>
        <taxon>eudicotyledons</taxon>
        <taxon>Gunneridae</taxon>
        <taxon>Pentapetalae</taxon>
        <taxon>rosids</taxon>
        <taxon>fabids</taxon>
        <taxon>Cucurbitales</taxon>
        <taxon>Cucurbitaceae</taxon>
        <taxon>Cucurbiteae</taxon>
        <taxon>Cucurbita</taxon>
    </lineage>
</organism>
<proteinExistence type="predicted"/>
<evidence type="ECO:0000313" key="2">
    <source>
        <dbReference type="Proteomes" id="UP000504608"/>
    </source>
</evidence>
<evidence type="ECO:0000313" key="3">
    <source>
        <dbReference type="RefSeq" id="XP_023003735.1"/>
    </source>
</evidence>
<dbReference type="RefSeq" id="XP_023003735.1">
    <property type="nucleotide sequence ID" value="XM_023147967.1"/>
</dbReference>
<dbReference type="KEGG" id="cmax:111497232"/>
<evidence type="ECO:0000256" key="1">
    <source>
        <dbReference type="SAM" id="MobiDB-lite"/>
    </source>
</evidence>
<sequence>MAGLHYATITNVAWLADAHYLELASHDGYCTLVEFENYELGSPIVLSDDRTCTTTNQNTSSTDAVTVNDDQNRKTEAEVKQEENKSIGKPDNIVIEKIADTKGHEMKKRTSKQVHKLFKRLCCQQASQKAHYTMAIVP</sequence>
<dbReference type="Proteomes" id="UP000504608">
    <property type="component" value="Unplaced"/>
</dbReference>
<reference evidence="3" key="1">
    <citation type="submission" date="2025-08" db="UniProtKB">
        <authorList>
            <consortium name="RefSeq"/>
        </authorList>
    </citation>
    <scope>IDENTIFICATION</scope>
    <source>
        <tissue evidence="3">Young leaves</tissue>
    </source>
</reference>
<dbReference type="PANTHER" id="PTHR15271:SF4">
    <property type="entry name" value="CHROMATIN ASSEMBLY FACTOR 1 SUBUNIT B"/>
    <property type="match status" value="1"/>
</dbReference>
<accession>A0A6J1KSM4</accession>
<dbReference type="GO" id="GO:0006335">
    <property type="term" value="P:DNA replication-dependent chromatin assembly"/>
    <property type="evidence" value="ECO:0007669"/>
    <property type="project" value="InterPro"/>
</dbReference>
<dbReference type="GO" id="GO:0033186">
    <property type="term" value="C:CAF-1 complex"/>
    <property type="evidence" value="ECO:0007669"/>
    <property type="project" value="TreeGrafter"/>
</dbReference>
<feature type="compositionally biased region" description="Low complexity" evidence="1">
    <location>
        <begin position="53"/>
        <end position="62"/>
    </location>
</feature>